<accession>A0A508X2N7</accession>
<evidence type="ECO:0000313" key="1">
    <source>
        <dbReference type="EMBL" id="VTZ62429.1"/>
    </source>
</evidence>
<dbReference type="AlphaFoldDB" id="A0A508X2N7"/>
<gene>
    <name evidence="1" type="ORF">EMEDMD4_380090</name>
</gene>
<protein>
    <submittedName>
        <fullName evidence="1">Uncharacterized protein</fullName>
    </submittedName>
</protein>
<dbReference type="RefSeq" id="WP_127580580.1">
    <property type="nucleotide sequence ID" value="NZ_CABFNB010000104.1"/>
</dbReference>
<proteinExistence type="predicted"/>
<organism evidence="1">
    <name type="scientific">Sinorhizobium medicae</name>
    <dbReference type="NCBI Taxonomy" id="110321"/>
    <lineage>
        <taxon>Bacteria</taxon>
        <taxon>Pseudomonadati</taxon>
        <taxon>Pseudomonadota</taxon>
        <taxon>Alphaproteobacteria</taxon>
        <taxon>Hyphomicrobiales</taxon>
        <taxon>Rhizobiaceae</taxon>
        <taxon>Sinorhizobium/Ensifer group</taxon>
        <taxon>Sinorhizobium</taxon>
    </lineage>
</organism>
<sequence length="59" mass="6330">MSFRYQSPVPASGETIGAVHRALGAVYREASRSARKWVSEGMTHPRATDCGKALLSAIP</sequence>
<name>A0A508X2N7_9HYPH</name>
<dbReference type="Proteomes" id="UP000507954">
    <property type="component" value="Unassembled WGS sequence"/>
</dbReference>
<reference evidence="1" key="1">
    <citation type="submission" date="2019-06" db="EMBL/GenBank/DDBJ databases">
        <authorList>
            <person name="Le Quere A."/>
            <person name="Colella S."/>
        </authorList>
    </citation>
    <scope>NUCLEOTIDE SEQUENCE</scope>
    <source>
        <strain evidence="1">EmedicaeMD41</strain>
    </source>
</reference>
<dbReference type="GeneID" id="61610728"/>
<dbReference type="EMBL" id="CABFNB010000104">
    <property type="protein sequence ID" value="VTZ62429.1"/>
    <property type="molecule type" value="Genomic_DNA"/>
</dbReference>